<dbReference type="EMBL" id="AP008955">
    <property type="protein sequence ID" value="BAH44918.1"/>
    <property type="molecule type" value="Genomic_DNA"/>
</dbReference>
<dbReference type="Pfam" id="PF01243">
    <property type="entry name" value="PNPOx_N"/>
    <property type="match status" value="1"/>
</dbReference>
<organism evidence="2 3">
    <name type="scientific">Brevibacillus brevis (strain 47 / JCM 6285 / NBRC 100599)</name>
    <dbReference type="NCBI Taxonomy" id="358681"/>
    <lineage>
        <taxon>Bacteria</taxon>
        <taxon>Bacillati</taxon>
        <taxon>Bacillota</taxon>
        <taxon>Bacilli</taxon>
        <taxon>Bacillales</taxon>
        <taxon>Paenibacillaceae</taxon>
        <taxon>Brevibacillus</taxon>
    </lineage>
</organism>
<evidence type="ECO:0000313" key="2">
    <source>
        <dbReference type="EMBL" id="BAH44918.1"/>
    </source>
</evidence>
<dbReference type="STRING" id="358681.BBR47_39410"/>
<evidence type="ECO:0000259" key="1">
    <source>
        <dbReference type="Pfam" id="PF01243"/>
    </source>
</evidence>
<name>C0ZGK9_BREBN</name>
<dbReference type="HOGENOM" id="CLU_054794_1_1_9"/>
<accession>C0ZGK9</accession>
<evidence type="ECO:0000313" key="3">
    <source>
        <dbReference type="Proteomes" id="UP000001877"/>
    </source>
</evidence>
<gene>
    <name evidence="2" type="ordered locus">BBR47_39410</name>
</gene>
<feature type="domain" description="Pyridoxamine 5'-phosphate oxidase N-terminal" evidence="1">
    <location>
        <begin position="9"/>
        <end position="133"/>
    </location>
</feature>
<dbReference type="PANTHER" id="PTHR39336">
    <property type="entry name" value="PYRIDOXAMINE PHOSPHATE OXIDASE FAMILY PROTEIN (AFU_ORTHOLOGUE AFUA_6G11440)"/>
    <property type="match status" value="1"/>
</dbReference>
<dbReference type="AlphaFoldDB" id="C0ZGK9"/>
<dbReference type="eggNOG" id="COG3576">
    <property type="taxonomic scope" value="Bacteria"/>
</dbReference>
<dbReference type="RefSeq" id="WP_015892195.1">
    <property type="nucleotide sequence ID" value="NC_012491.1"/>
</dbReference>
<proteinExistence type="predicted"/>
<dbReference type="Proteomes" id="UP000001877">
    <property type="component" value="Chromosome"/>
</dbReference>
<sequence>MGQLFSELRPEHEKFIKKQRMFFVASAPMDTDGHVNLSPKGYDSFRIISPTEVAYLDLTGSGNETSAHLQENGRITLMFCAFEGPPLIMRLFGKGTVILPDSPRWDELVKDFPLLPGARQIITVNVQEVKTSCGWAIPFYSYSKERDTLQKWTLAKDEQELLAYQKENNVVSMDGLPTPLGQKLFPAVGGDNEA</sequence>
<dbReference type="InterPro" id="IPR012349">
    <property type="entry name" value="Split_barrel_FMN-bd"/>
</dbReference>
<reference evidence="2 3" key="1">
    <citation type="submission" date="2005-03" db="EMBL/GenBank/DDBJ databases">
        <title>Brevibacillus brevis strain 47, complete genome.</title>
        <authorList>
            <person name="Hosoyama A."/>
            <person name="Yamada R."/>
            <person name="Hongo Y."/>
            <person name="Terui Y."/>
            <person name="Ankai A."/>
            <person name="Masuyama W."/>
            <person name="Sekiguchi M."/>
            <person name="Takeda T."/>
            <person name="Asano K."/>
            <person name="Ohji S."/>
            <person name="Ichikawa N."/>
            <person name="Narita S."/>
            <person name="Aoki N."/>
            <person name="Miura H."/>
            <person name="Matsushita S."/>
            <person name="Sekigawa T."/>
            <person name="Yamagata H."/>
            <person name="Yoshikawa H."/>
            <person name="Udaka S."/>
            <person name="Tanikawa S."/>
            <person name="Fujita N."/>
        </authorList>
    </citation>
    <scope>NUCLEOTIDE SEQUENCE [LARGE SCALE GENOMIC DNA]</scope>
    <source>
        <strain evidence="3">47 / JCM 6285 / NBRC 100599</strain>
    </source>
</reference>
<dbReference type="InterPro" id="IPR011576">
    <property type="entry name" value="Pyridox_Oxase_N"/>
</dbReference>
<keyword evidence="3" id="KW-1185">Reference proteome</keyword>
<dbReference type="KEGG" id="bbe:BBR47_39410"/>
<dbReference type="SUPFAM" id="SSF50475">
    <property type="entry name" value="FMN-binding split barrel"/>
    <property type="match status" value="1"/>
</dbReference>
<protein>
    <recommendedName>
        <fullName evidence="1">Pyridoxamine 5'-phosphate oxidase N-terminal domain-containing protein</fullName>
    </recommendedName>
</protein>
<dbReference type="Gene3D" id="2.30.110.10">
    <property type="entry name" value="Electron Transport, Fmn-binding Protein, Chain A"/>
    <property type="match status" value="1"/>
</dbReference>
<dbReference type="PANTHER" id="PTHR39336:SF1">
    <property type="entry name" value="PYRIDOXAMINE PHOSPHATE OXIDASE FAMILY PROTEIN (AFU_ORTHOLOGUE AFUA_6G11440)"/>
    <property type="match status" value="1"/>
</dbReference>